<dbReference type="EMBL" id="CVRI01000045">
    <property type="protein sequence ID" value="CRK96913.1"/>
    <property type="molecule type" value="Genomic_DNA"/>
</dbReference>
<evidence type="ECO:0000256" key="7">
    <source>
        <dbReference type="ARBA" id="ARBA00022824"/>
    </source>
</evidence>
<keyword evidence="8" id="KW-0492">Microsome</keyword>
<evidence type="ECO:0000256" key="3">
    <source>
        <dbReference type="ARBA" id="ARBA00004406"/>
    </source>
</evidence>
<dbReference type="PANTHER" id="PTHR24291">
    <property type="entry name" value="CYTOCHROME P450 FAMILY 4"/>
    <property type="match status" value="1"/>
</dbReference>
<dbReference type="PROSITE" id="PS00086">
    <property type="entry name" value="CYTOCHROME_P450"/>
    <property type="match status" value="1"/>
</dbReference>
<keyword evidence="11 13" id="KW-0503">Monooxygenase</keyword>
<evidence type="ECO:0000256" key="14">
    <source>
        <dbReference type="SAM" id="Phobius"/>
    </source>
</evidence>
<dbReference type="GO" id="GO:0020037">
    <property type="term" value="F:heme binding"/>
    <property type="evidence" value="ECO:0007669"/>
    <property type="project" value="InterPro"/>
</dbReference>
<evidence type="ECO:0000256" key="12">
    <source>
        <dbReference type="PIRSR" id="PIRSR602401-1"/>
    </source>
</evidence>
<protein>
    <submittedName>
        <fullName evidence="15">CLUMA_CG010305, isoform A</fullName>
    </submittedName>
</protein>
<keyword evidence="14" id="KW-1133">Transmembrane helix</keyword>
<keyword evidence="5 12" id="KW-0349">Heme</keyword>
<dbReference type="InterPro" id="IPR002401">
    <property type="entry name" value="Cyt_P450_E_grp-I"/>
</dbReference>
<keyword evidence="9 13" id="KW-0560">Oxidoreductase</keyword>
<evidence type="ECO:0000256" key="8">
    <source>
        <dbReference type="ARBA" id="ARBA00022848"/>
    </source>
</evidence>
<evidence type="ECO:0000313" key="16">
    <source>
        <dbReference type="Proteomes" id="UP000183832"/>
    </source>
</evidence>
<keyword evidence="14" id="KW-0472">Membrane</keyword>
<dbReference type="PRINTS" id="PR00463">
    <property type="entry name" value="EP450I"/>
</dbReference>
<evidence type="ECO:0000313" key="15">
    <source>
        <dbReference type="EMBL" id="CRK96913.1"/>
    </source>
</evidence>
<comment type="similarity">
    <text evidence="4 13">Belongs to the cytochrome P450 family.</text>
</comment>
<dbReference type="AlphaFoldDB" id="A0A1J1IEP9"/>
<evidence type="ECO:0000256" key="9">
    <source>
        <dbReference type="ARBA" id="ARBA00023002"/>
    </source>
</evidence>
<dbReference type="GO" id="GO:0004497">
    <property type="term" value="F:monooxygenase activity"/>
    <property type="evidence" value="ECO:0007669"/>
    <property type="project" value="UniProtKB-KW"/>
</dbReference>
<keyword evidence="7" id="KW-0256">Endoplasmic reticulum</keyword>
<gene>
    <name evidence="15" type="ORF">CLUMA_CG010305</name>
</gene>
<evidence type="ECO:0000256" key="1">
    <source>
        <dbReference type="ARBA" id="ARBA00001971"/>
    </source>
</evidence>
<feature type="binding site" description="axial binding residue" evidence="12">
    <location>
        <position position="447"/>
    </location>
    <ligand>
        <name>heme</name>
        <dbReference type="ChEBI" id="CHEBI:30413"/>
    </ligand>
    <ligandPart>
        <name>Fe</name>
        <dbReference type="ChEBI" id="CHEBI:18248"/>
    </ligandPart>
</feature>
<dbReference type="Gene3D" id="1.10.630.10">
    <property type="entry name" value="Cytochrome P450"/>
    <property type="match status" value="1"/>
</dbReference>
<keyword evidence="10 12" id="KW-0408">Iron</keyword>
<dbReference type="GO" id="GO:0016705">
    <property type="term" value="F:oxidoreductase activity, acting on paired donors, with incorporation or reduction of molecular oxygen"/>
    <property type="evidence" value="ECO:0007669"/>
    <property type="project" value="InterPro"/>
</dbReference>
<dbReference type="InterPro" id="IPR001128">
    <property type="entry name" value="Cyt_P450"/>
</dbReference>
<dbReference type="Pfam" id="PF00067">
    <property type="entry name" value="p450"/>
    <property type="match status" value="1"/>
</dbReference>
<keyword evidence="14" id="KW-0812">Transmembrane</keyword>
<dbReference type="InterPro" id="IPR017972">
    <property type="entry name" value="Cyt_P450_CS"/>
</dbReference>
<dbReference type="GO" id="GO:0005789">
    <property type="term" value="C:endoplasmic reticulum membrane"/>
    <property type="evidence" value="ECO:0007669"/>
    <property type="project" value="UniProtKB-SubCell"/>
</dbReference>
<dbReference type="FunFam" id="1.10.630.10:FF:000182">
    <property type="entry name" value="Cytochrome P450 3A4"/>
    <property type="match status" value="1"/>
</dbReference>
<evidence type="ECO:0000256" key="6">
    <source>
        <dbReference type="ARBA" id="ARBA00022723"/>
    </source>
</evidence>
<dbReference type="CDD" id="cd20628">
    <property type="entry name" value="CYP4"/>
    <property type="match status" value="1"/>
</dbReference>
<dbReference type="SUPFAM" id="SSF48264">
    <property type="entry name" value="Cytochrome P450"/>
    <property type="match status" value="1"/>
</dbReference>
<evidence type="ECO:0000256" key="10">
    <source>
        <dbReference type="ARBA" id="ARBA00023004"/>
    </source>
</evidence>
<keyword evidence="6 12" id="KW-0479">Metal-binding</keyword>
<dbReference type="InterPro" id="IPR050196">
    <property type="entry name" value="Cytochrome_P450_Monoox"/>
</dbReference>
<evidence type="ECO:0000256" key="4">
    <source>
        <dbReference type="ARBA" id="ARBA00010617"/>
    </source>
</evidence>
<sequence>MAFLTFILFIITSLIVWYQAKYYRRNILLSKIPAYKSYPIVGSSFSLIGKSASELFESFQDATAKLGPVWRLDISPFKSVVFVKDVKIVETVLSSQKLLDKSTGYEFVKGWLNDGLLLTTGKKWHQRRRIITPAFHFKILQQFTEVMDRHGKIFVSNLKKCEGREIDFFSPVSLYALDVICESAMGFKLNAQMNSESEYIKAVAEVSHIIFLRSFDQFKRINFLYQFTEMSKREQKLLKILHDFTDSVIVSRRKELEEGTSHADKNENDFGIKKRTAFLDLMLQSQIDGNPLSNSDIREEVDTFMFEGHDTTKSGICFILYNLAKYPEIQEKVFEECRTNLGNDPQQPVTMNELNNLHYLEMVIKETLRLYPSVPFFGRNLKEDTTLGHLTLPKGTSVSISPFFLGRDPEIYPDPLKFDPLRFEVETNNEKNNPYAYVPFSAGPRNCIGQKFAMLEMKSIVSKVIRNFKVFISKEHENLKLISELILRPENGIVLMVKSRF</sequence>
<proteinExistence type="inferred from homology"/>
<evidence type="ECO:0000256" key="11">
    <source>
        <dbReference type="ARBA" id="ARBA00023033"/>
    </source>
</evidence>
<feature type="transmembrane region" description="Helical" evidence="14">
    <location>
        <begin position="6"/>
        <end position="23"/>
    </location>
</feature>
<dbReference type="PANTHER" id="PTHR24291:SF203">
    <property type="entry name" value="CYTOCHROME P450 4D1-RELATED"/>
    <property type="match status" value="1"/>
</dbReference>
<comment type="cofactor">
    <cofactor evidence="1 12">
        <name>heme</name>
        <dbReference type="ChEBI" id="CHEBI:30413"/>
    </cofactor>
</comment>
<dbReference type="InterPro" id="IPR036396">
    <property type="entry name" value="Cyt_P450_sf"/>
</dbReference>
<dbReference type="STRING" id="568069.A0A1J1IEP9"/>
<dbReference type="Proteomes" id="UP000183832">
    <property type="component" value="Unassembled WGS sequence"/>
</dbReference>
<organism evidence="15 16">
    <name type="scientific">Clunio marinus</name>
    <dbReference type="NCBI Taxonomy" id="568069"/>
    <lineage>
        <taxon>Eukaryota</taxon>
        <taxon>Metazoa</taxon>
        <taxon>Ecdysozoa</taxon>
        <taxon>Arthropoda</taxon>
        <taxon>Hexapoda</taxon>
        <taxon>Insecta</taxon>
        <taxon>Pterygota</taxon>
        <taxon>Neoptera</taxon>
        <taxon>Endopterygota</taxon>
        <taxon>Diptera</taxon>
        <taxon>Nematocera</taxon>
        <taxon>Chironomoidea</taxon>
        <taxon>Chironomidae</taxon>
        <taxon>Clunio</taxon>
    </lineage>
</organism>
<dbReference type="GO" id="GO:0005506">
    <property type="term" value="F:iron ion binding"/>
    <property type="evidence" value="ECO:0007669"/>
    <property type="project" value="InterPro"/>
</dbReference>
<dbReference type="OrthoDB" id="1470350at2759"/>
<evidence type="ECO:0000256" key="5">
    <source>
        <dbReference type="ARBA" id="ARBA00022617"/>
    </source>
</evidence>
<reference evidence="15 16" key="1">
    <citation type="submission" date="2015-04" db="EMBL/GenBank/DDBJ databases">
        <authorList>
            <person name="Syromyatnikov M.Y."/>
            <person name="Popov V.N."/>
        </authorList>
    </citation>
    <scope>NUCLEOTIDE SEQUENCE [LARGE SCALE GENOMIC DNA]</scope>
</reference>
<keyword evidence="16" id="KW-1185">Reference proteome</keyword>
<accession>A0A1J1IEP9</accession>
<dbReference type="PRINTS" id="PR00385">
    <property type="entry name" value="P450"/>
</dbReference>
<evidence type="ECO:0000256" key="2">
    <source>
        <dbReference type="ARBA" id="ARBA00004174"/>
    </source>
</evidence>
<name>A0A1J1IEP9_9DIPT</name>
<evidence type="ECO:0000256" key="13">
    <source>
        <dbReference type="RuleBase" id="RU000461"/>
    </source>
</evidence>
<comment type="subcellular location">
    <subcellularLocation>
        <location evidence="3">Endoplasmic reticulum membrane</location>
        <topology evidence="3">Peripheral membrane protein</topology>
    </subcellularLocation>
    <subcellularLocation>
        <location evidence="2">Microsome membrane</location>
        <topology evidence="2">Peripheral membrane protein</topology>
    </subcellularLocation>
</comment>